<organism evidence="2 3">
    <name type="scientific">Serendipita vermifera MAFF 305830</name>
    <dbReference type="NCBI Taxonomy" id="933852"/>
    <lineage>
        <taxon>Eukaryota</taxon>
        <taxon>Fungi</taxon>
        <taxon>Dikarya</taxon>
        <taxon>Basidiomycota</taxon>
        <taxon>Agaricomycotina</taxon>
        <taxon>Agaricomycetes</taxon>
        <taxon>Sebacinales</taxon>
        <taxon>Serendipitaceae</taxon>
        <taxon>Serendipita</taxon>
    </lineage>
</organism>
<dbReference type="OrthoDB" id="497927at2759"/>
<dbReference type="Gene3D" id="3.40.1190.20">
    <property type="match status" value="1"/>
</dbReference>
<dbReference type="EMBL" id="KN824278">
    <property type="protein sequence ID" value="KIM33423.1"/>
    <property type="molecule type" value="Genomic_DNA"/>
</dbReference>
<dbReference type="HOGENOM" id="CLU_032834_2_0_1"/>
<reference evidence="2 3" key="1">
    <citation type="submission" date="2014-04" db="EMBL/GenBank/DDBJ databases">
        <authorList>
            <consortium name="DOE Joint Genome Institute"/>
            <person name="Kuo A."/>
            <person name="Zuccaro A."/>
            <person name="Kohler A."/>
            <person name="Nagy L.G."/>
            <person name="Floudas D."/>
            <person name="Copeland A."/>
            <person name="Barry K.W."/>
            <person name="Cichocki N."/>
            <person name="Veneault-Fourrey C."/>
            <person name="LaButti K."/>
            <person name="Lindquist E.A."/>
            <person name="Lipzen A."/>
            <person name="Lundell T."/>
            <person name="Morin E."/>
            <person name="Murat C."/>
            <person name="Sun H."/>
            <person name="Tunlid A."/>
            <person name="Henrissat B."/>
            <person name="Grigoriev I.V."/>
            <person name="Hibbett D.S."/>
            <person name="Martin F."/>
            <person name="Nordberg H.P."/>
            <person name="Cantor M.N."/>
            <person name="Hua S.X."/>
        </authorList>
    </citation>
    <scope>NUCLEOTIDE SEQUENCE [LARGE SCALE GENOMIC DNA]</scope>
    <source>
        <strain evidence="2 3">MAFF 305830</strain>
    </source>
</reference>
<dbReference type="InterPro" id="IPR029056">
    <property type="entry name" value="Ribokinase-like"/>
</dbReference>
<accession>A0A0C2X5L4</accession>
<dbReference type="SUPFAM" id="SSF53613">
    <property type="entry name" value="Ribokinase-like"/>
    <property type="match status" value="1"/>
</dbReference>
<dbReference type="AlphaFoldDB" id="A0A0C2X5L4"/>
<dbReference type="PANTHER" id="PTHR47098:SF2">
    <property type="entry name" value="PROTEIN MAK32"/>
    <property type="match status" value="1"/>
</dbReference>
<feature type="domain" description="Carbohydrate kinase PfkB" evidence="1">
    <location>
        <begin position="112"/>
        <end position="257"/>
    </location>
</feature>
<name>A0A0C2X5L4_SERVB</name>
<dbReference type="Pfam" id="PF00294">
    <property type="entry name" value="PfkB"/>
    <property type="match status" value="1"/>
</dbReference>
<evidence type="ECO:0000313" key="3">
    <source>
        <dbReference type="Proteomes" id="UP000054097"/>
    </source>
</evidence>
<dbReference type="PANTHER" id="PTHR47098">
    <property type="entry name" value="PROTEIN MAK32"/>
    <property type="match status" value="1"/>
</dbReference>
<dbReference type="InterPro" id="IPR011611">
    <property type="entry name" value="PfkB_dom"/>
</dbReference>
<sequence length="284" mass="31251">MFLPANQISMLVDRGNDFGTQNQEILDSYGPDIWIFRNQADRGTTRALNLYRGEVRGFEYLTPRIRITPKEFSPSNRARYLHFICSPKRAQEIMSEVDEIAGWTPITIFEPIPDRCVPSELPALKAVLPKIAILSPNANEACSLLSLVPADGKEPSKQLIEKAASIFYGFGSDSQSNVKVVIRSGELGVYIKDSPDDGLWIDAYWGAYDSGKVVDVTGAGNAFLGGLAAGLSLCDDDVRKAAEYATISASFTIEKHGLPVLKEGLWNGERAEDRLHAFASRAHR</sequence>
<dbReference type="Proteomes" id="UP000054097">
    <property type="component" value="Unassembled WGS sequence"/>
</dbReference>
<keyword evidence="3" id="KW-1185">Reference proteome</keyword>
<evidence type="ECO:0000313" key="2">
    <source>
        <dbReference type="EMBL" id="KIM33423.1"/>
    </source>
</evidence>
<protein>
    <recommendedName>
        <fullName evidence="1">Carbohydrate kinase PfkB domain-containing protein</fullName>
    </recommendedName>
</protein>
<proteinExistence type="predicted"/>
<gene>
    <name evidence="2" type="ORF">M408DRAFT_326140</name>
</gene>
<dbReference type="STRING" id="933852.A0A0C2X5L4"/>
<evidence type="ECO:0000259" key="1">
    <source>
        <dbReference type="Pfam" id="PF00294"/>
    </source>
</evidence>
<reference evidence="3" key="2">
    <citation type="submission" date="2015-01" db="EMBL/GenBank/DDBJ databases">
        <title>Evolutionary Origins and Diversification of the Mycorrhizal Mutualists.</title>
        <authorList>
            <consortium name="DOE Joint Genome Institute"/>
            <consortium name="Mycorrhizal Genomics Consortium"/>
            <person name="Kohler A."/>
            <person name="Kuo A."/>
            <person name="Nagy L.G."/>
            <person name="Floudas D."/>
            <person name="Copeland A."/>
            <person name="Barry K.W."/>
            <person name="Cichocki N."/>
            <person name="Veneault-Fourrey C."/>
            <person name="LaButti K."/>
            <person name="Lindquist E.A."/>
            <person name="Lipzen A."/>
            <person name="Lundell T."/>
            <person name="Morin E."/>
            <person name="Murat C."/>
            <person name="Riley R."/>
            <person name="Ohm R."/>
            <person name="Sun H."/>
            <person name="Tunlid A."/>
            <person name="Henrissat B."/>
            <person name="Grigoriev I.V."/>
            <person name="Hibbett D.S."/>
            <person name="Martin F."/>
        </authorList>
    </citation>
    <scope>NUCLEOTIDE SEQUENCE [LARGE SCALE GENOMIC DNA]</scope>
    <source>
        <strain evidence="3">MAFF 305830</strain>
    </source>
</reference>